<protein>
    <submittedName>
        <fullName evidence="2">Uncharacterized protein</fullName>
    </submittedName>
</protein>
<keyword evidence="3" id="KW-1185">Reference proteome</keyword>
<dbReference type="Proteomes" id="UP001362999">
    <property type="component" value="Unassembled WGS sequence"/>
</dbReference>
<dbReference type="EMBL" id="JAWWNJ010000014">
    <property type="protein sequence ID" value="KAK7041124.1"/>
    <property type="molecule type" value="Genomic_DNA"/>
</dbReference>
<feature type="region of interest" description="Disordered" evidence="1">
    <location>
        <begin position="64"/>
        <end position="123"/>
    </location>
</feature>
<proteinExistence type="predicted"/>
<evidence type="ECO:0000313" key="3">
    <source>
        <dbReference type="Proteomes" id="UP001362999"/>
    </source>
</evidence>
<dbReference type="AlphaFoldDB" id="A0AAW0CPX9"/>
<reference evidence="2 3" key="1">
    <citation type="journal article" date="2024" name="J Genomics">
        <title>Draft genome sequencing and assembly of Favolaschia claudopus CIRM-BRFM 2984 isolated from oak limbs.</title>
        <authorList>
            <person name="Navarro D."/>
            <person name="Drula E."/>
            <person name="Chaduli D."/>
            <person name="Cazenave R."/>
            <person name="Ahrendt S."/>
            <person name="Wang J."/>
            <person name="Lipzen A."/>
            <person name="Daum C."/>
            <person name="Barry K."/>
            <person name="Grigoriev I.V."/>
            <person name="Favel A."/>
            <person name="Rosso M.N."/>
            <person name="Martin F."/>
        </authorList>
    </citation>
    <scope>NUCLEOTIDE SEQUENCE [LARGE SCALE GENOMIC DNA]</scope>
    <source>
        <strain evidence="2 3">CIRM-BRFM 2984</strain>
    </source>
</reference>
<organism evidence="2 3">
    <name type="scientific">Favolaschia claudopus</name>
    <dbReference type="NCBI Taxonomy" id="2862362"/>
    <lineage>
        <taxon>Eukaryota</taxon>
        <taxon>Fungi</taxon>
        <taxon>Dikarya</taxon>
        <taxon>Basidiomycota</taxon>
        <taxon>Agaricomycotina</taxon>
        <taxon>Agaricomycetes</taxon>
        <taxon>Agaricomycetidae</taxon>
        <taxon>Agaricales</taxon>
        <taxon>Marasmiineae</taxon>
        <taxon>Mycenaceae</taxon>
        <taxon>Favolaschia</taxon>
    </lineage>
</organism>
<name>A0AAW0CPX9_9AGAR</name>
<feature type="compositionally biased region" description="Low complexity" evidence="1">
    <location>
        <begin position="105"/>
        <end position="119"/>
    </location>
</feature>
<comment type="caution">
    <text evidence="2">The sequence shown here is derived from an EMBL/GenBank/DDBJ whole genome shotgun (WGS) entry which is preliminary data.</text>
</comment>
<evidence type="ECO:0000256" key="1">
    <source>
        <dbReference type="SAM" id="MobiDB-lite"/>
    </source>
</evidence>
<gene>
    <name evidence="2" type="ORF">R3P38DRAFT_2768512</name>
</gene>
<feature type="compositionally biased region" description="Low complexity" evidence="1">
    <location>
        <begin position="76"/>
        <end position="87"/>
    </location>
</feature>
<evidence type="ECO:0000313" key="2">
    <source>
        <dbReference type="EMBL" id="KAK7041124.1"/>
    </source>
</evidence>
<sequence>MAPFKSLQFLRRRIAPAARKPKSITVATAWRFWRKKLLRRPNPQRIIPKPVTEHQLVWQLTQPHITSPSPDFEPQASAGSPSSTASSFGNLVRQGSSDPFGYECSSDGGSSDTMSSNTMASDTMSSDIDDTFQFLHPTPLELEAPLALWKPFEEGNTTGSSSPPFPRPSLGGRMFGEEHILYLRTPAVVQVVCLYDQLESPTVWVHGKIIQGQQGNRLKASASHPGLWRVKNHI</sequence>
<accession>A0AAW0CPX9</accession>